<dbReference type="AlphaFoldDB" id="A0AAD6Z470"/>
<evidence type="ECO:0000313" key="2">
    <source>
        <dbReference type="EMBL" id="KAJ7307001.1"/>
    </source>
</evidence>
<protein>
    <submittedName>
        <fullName evidence="2">Uncharacterized protein</fullName>
    </submittedName>
</protein>
<dbReference type="EMBL" id="JARIHO010000089">
    <property type="protein sequence ID" value="KAJ7307001.1"/>
    <property type="molecule type" value="Genomic_DNA"/>
</dbReference>
<keyword evidence="3" id="KW-1185">Reference proteome</keyword>
<evidence type="ECO:0000256" key="1">
    <source>
        <dbReference type="SAM" id="MobiDB-lite"/>
    </source>
</evidence>
<gene>
    <name evidence="2" type="ORF">DFH08DRAFT_900981</name>
</gene>
<sequence length="294" mass="31545">MDGAAARVGMPLLPRNGIKTLRRLPPAMSRRGTAPVPGALSRRPRPVFRPSASAQRAGLLRGYTTPACRPAHPPASCADAVRRRALALLIAVLLRPLLNSLAAPASLPPYPSGHGRRAGAQAGSNATVNRGLPVSVRCCCLCGIWSGCGVGVDETREFGAGREGQRGTGIRVLCGQDVSCPRPERRDTARALSSTVVFASMGGREGEKEKTRRDEEELERDAGMEDGARGRRRGDPRKRDAEQLVDGRRSTHHSSRALSALPSSILRTWIMNSASYLSAWNRRGPAFNSRFGPS</sequence>
<feature type="compositionally biased region" description="Basic and acidic residues" evidence="1">
    <location>
        <begin position="237"/>
        <end position="249"/>
    </location>
</feature>
<reference evidence="2" key="1">
    <citation type="submission" date="2023-03" db="EMBL/GenBank/DDBJ databases">
        <title>Massive genome expansion in bonnet fungi (Mycena s.s.) driven by repeated elements and novel gene families across ecological guilds.</title>
        <authorList>
            <consortium name="Lawrence Berkeley National Laboratory"/>
            <person name="Harder C.B."/>
            <person name="Miyauchi S."/>
            <person name="Viragh M."/>
            <person name="Kuo A."/>
            <person name="Thoen E."/>
            <person name="Andreopoulos B."/>
            <person name="Lu D."/>
            <person name="Skrede I."/>
            <person name="Drula E."/>
            <person name="Henrissat B."/>
            <person name="Morin E."/>
            <person name="Kohler A."/>
            <person name="Barry K."/>
            <person name="LaButti K."/>
            <person name="Morin E."/>
            <person name="Salamov A."/>
            <person name="Lipzen A."/>
            <person name="Mereny Z."/>
            <person name="Hegedus B."/>
            <person name="Baldrian P."/>
            <person name="Stursova M."/>
            <person name="Weitz H."/>
            <person name="Taylor A."/>
            <person name="Grigoriev I.V."/>
            <person name="Nagy L.G."/>
            <person name="Martin F."/>
            <person name="Kauserud H."/>
        </authorList>
    </citation>
    <scope>NUCLEOTIDE SEQUENCE</scope>
    <source>
        <strain evidence="2">CBHHK002</strain>
    </source>
</reference>
<feature type="region of interest" description="Disordered" evidence="1">
    <location>
        <begin position="195"/>
        <end position="257"/>
    </location>
</feature>
<evidence type="ECO:0000313" key="3">
    <source>
        <dbReference type="Proteomes" id="UP001218218"/>
    </source>
</evidence>
<proteinExistence type="predicted"/>
<organism evidence="2 3">
    <name type="scientific">Mycena albidolilacea</name>
    <dbReference type="NCBI Taxonomy" id="1033008"/>
    <lineage>
        <taxon>Eukaryota</taxon>
        <taxon>Fungi</taxon>
        <taxon>Dikarya</taxon>
        <taxon>Basidiomycota</taxon>
        <taxon>Agaricomycotina</taxon>
        <taxon>Agaricomycetes</taxon>
        <taxon>Agaricomycetidae</taxon>
        <taxon>Agaricales</taxon>
        <taxon>Marasmiineae</taxon>
        <taxon>Mycenaceae</taxon>
        <taxon>Mycena</taxon>
    </lineage>
</organism>
<name>A0AAD6Z470_9AGAR</name>
<comment type="caution">
    <text evidence="2">The sequence shown here is derived from an EMBL/GenBank/DDBJ whole genome shotgun (WGS) entry which is preliminary data.</text>
</comment>
<accession>A0AAD6Z470</accession>
<feature type="compositionally biased region" description="Basic and acidic residues" evidence="1">
    <location>
        <begin position="204"/>
        <end position="229"/>
    </location>
</feature>
<dbReference type="Proteomes" id="UP001218218">
    <property type="component" value="Unassembled WGS sequence"/>
</dbReference>